<organism evidence="1 2">
    <name type="scientific">Kribbella deserti</name>
    <dbReference type="NCBI Taxonomy" id="1926257"/>
    <lineage>
        <taxon>Bacteria</taxon>
        <taxon>Bacillati</taxon>
        <taxon>Actinomycetota</taxon>
        <taxon>Actinomycetes</taxon>
        <taxon>Propionibacteriales</taxon>
        <taxon>Kribbellaceae</taxon>
        <taxon>Kribbella</taxon>
    </lineage>
</organism>
<name>A0ABV6QCT6_9ACTN</name>
<dbReference type="EMBL" id="JBHLTC010000001">
    <property type="protein sequence ID" value="MFC0622449.1"/>
    <property type="molecule type" value="Genomic_DNA"/>
</dbReference>
<proteinExistence type="predicted"/>
<comment type="caution">
    <text evidence="1">The sequence shown here is derived from an EMBL/GenBank/DDBJ whole genome shotgun (WGS) entry which is preliminary data.</text>
</comment>
<sequence length="169" mass="17581">MAGRDIRVAYAGAVAATTVIGLLSFSVFVLAQVFGGSEDDSPPPVAVQPVVTPSTTPASTTAGWVEKPATIVGVRVGKKNPRALVMVVALPVGAPGCARGLDTRIVTETDTGLTVETRLSTMRSGCDVVSRTIAATAREPLGDRRLVINGEAWTRNAKGGYRRCTPTCE</sequence>
<protein>
    <submittedName>
        <fullName evidence="1">Uncharacterized protein</fullName>
    </submittedName>
</protein>
<keyword evidence="2" id="KW-1185">Reference proteome</keyword>
<reference evidence="1 2" key="1">
    <citation type="submission" date="2024-09" db="EMBL/GenBank/DDBJ databases">
        <authorList>
            <person name="Sun Q."/>
            <person name="Mori K."/>
        </authorList>
    </citation>
    <scope>NUCLEOTIDE SEQUENCE [LARGE SCALE GENOMIC DNA]</scope>
    <source>
        <strain evidence="1 2">CGMCC 1.15906</strain>
    </source>
</reference>
<dbReference type="Proteomes" id="UP001589890">
    <property type="component" value="Unassembled WGS sequence"/>
</dbReference>
<evidence type="ECO:0000313" key="1">
    <source>
        <dbReference type="EMBL" id="MFC0622449.1"/>
    </source>
</evidence>
<evidence type="ECO:0000313" key="2">
    <source>
        <dbReference type="Proteomes" id="UP001589890"/>
    </source>
</evidence>
<dbReference type="RefSeq" id="WP_380043106.1">
    <property type="nucleotide sequence ID" value="NZ_JBHLTC010000001.1"/>
</dbReference>
<accession>A0ABV6QCT6</accession>
<gene>
    <name evidence="1" type="ORF">ACFFGN_00120</name>
</gene>